<dbReference type="PROSITE" id="PS51257">
    <property type="entry name" value="PROKAR_LIPOPROTEIN"/>
    <property type="match status" value="1"/>
</dbReference>
<comment type="subcellular location">
    <subcellularLocation>
        <location evidence="1">Cell envelope</location>
    </subcellularLocation>
</comment>
<sequence length="336" mass="37186">MKRRFILAFYLLSIMILSSCSLQGSNHPLNIQSKNGLEHNSKLKHEKKGPEKNLTFAIIYPVAHPFFESVTVSAKETAEQLGVDVIIQAPDASNINHQIQILENMIKREVDGIAIGPTDPTALTPFINKAIDAGIDVICFDTDAPESKRLSFIGTDNLAAGHHLGEVVARELNYQGNIVISTGISSMQNLSARIDGVKQTLEKYPNIEILAQKSSDGIPAKTLMNIEELIEKYPHFDALVGIDSLSGPAAITAWKAKGLSKKLITFDDLDIILDGISNKQVTSTISQSQYTWGKLIIEKLFDANKSTQIDQTIYTETIEINEDNIENYKQKLNMYN</sequence>
<dbReference type="PANTHER" id="PTHR30036">
    <property type="entry name" value="D-XYLOSE-BINDING PERIPLASMIC PROTEIN"/>
    <property type="match status" value="1"/>
</dbReference>
<name>A0ABT9ZFX6_9BACI</name>
<evidence type="ECO:0000313" key="5">
    <source>
        <dbReference type="EMBL" id="MDQ0231191.1"/>
    </source>
</evidence>
<dbReference type="SUPFAM" id="SSF53822">
    <property type="entry name" value="Periplasmic binding protein-like I"/>
    <property type="match status" value="1"/>
</dbReference>
<feature type="chain" id="PRO_5046706398" evidence="3">
    <location>
        <begin position="25"/>
        <end position="336"/>
    </location>
</feature>
<evidence type="ECO:0000259" key="4">
    <source>
        <dbReference type="Pfam" id="PF13407"/>
    </source>
</evidence>
<dbReference type="InterPro" id="IPR050555">
    <property type="entry name" value="Bact_Solute-Bind_Prot2"/>
</dbReference>
<accession>A0ABT9ZFX6</accession>
<dbReference type="Gene3D" id="3.40.50.2300">
    <property type="match status" value="2"/>
</dbReference>
<evidence type="ECO:0000256" key="1">
    <source>
        <dbReference type="ARBA" id="ARBA00004196"/>
    </source>
</evidence>
<keyword evidence="6" id="KW-1185">Reference proteome</keyword>
<comment type="caution">
    <text evidence="5">The sequence shown here is derived from an EMBL/GenBank/DDBJ whole genome shotgun (WGS) entry which is preliminary data.</text>
</comment>
<protein>
    <submittedName>
        <fullName evidence="5">Ribose transport system substrate-binding protein</fullName>
    </submittedName>
</protein>
<organism evidence="5 6">
    <name type="scientific">Metabacillus malikii</name>
    <dbReference type="NCBI Taxonomy" id="1504265"/>
    <lineage>
        <taxon>Bacteria</taxon>
        <taxon>Bacillati</taxon>
        <taxon>Bacillota</taxon>
        <taxon>Bacilli</taxon>
        <taxon>Bacillales</taxon>
        <taxon>Bacillaceae</taxon>
        <taxon>Metabacillus</taxon>
    </lineage>
</organism>
<reference evidence="5 6" key="1">
    <citation type="submission" date="2023-07" db="EMBL/GenBank/DDBJ databases">
        <title>Genomic Encyclopedia of Type Strains, Phase IV (KMG-IV): sequencing the most valuable type-strain genomes for metagenomic binning, comparative biology and taxonomic classification.</title>
        <authorList>
            <person name="Goeker M."/>
        </authorList>
    </citation>
    <scope>NUCLEOTIDE SEQUENCE [LARGE SCALE GENOMIC DNA]</scope>
    <source>
        <strain evidence="5 6">DSM 29005</strain>
    </source>
</reference>
<feature type="domain" description="Periplasmic binding protein" evidence="4">
    <location>
        <begin position="59"/>
        <end position="302"/>
    </location>
</feature>
<dbReference type="InterPro" id="IPR028082">
    <property type="entry name" value="Peripla_BP_I"/>
</dbReference>
<comment type="similarity">
    <text evidence="2">Belongs to the bacterial solute-binding protein 2 family.</text>
</comment>
<proteinExistence type="inferred from homology"/>
<dbReference type="InterPro" id="IPR025997">
    <property type="entry name" value="SBP_2_dom"/>
</dbReference>
<evidence type="ECO:0000256" key="2">
    <source>
        <dbReference type="ARBA" id="ARBA00007639"/>
    </source>
</evidence>
<dbReference type="PANTHER" id="PTHR30036:SF7">
    <property type="entry name" value="ABC TRANSPORTER PERIPLASMIC-BINDING PROTEIN YPHF"/>
    <property type="match status" value="1"/>
</dbReference>
<dbReference type="RefSeq" id="WP_307341688.1">
    <property type="nucleotide sequence ID" value="NZ_JAUSUD010000010.1"/>
</dbReference>
<keyword evidence="3" id="KW-0732">Signal</keyword>
<gene>
    <name evidence="5" type="ORF">J2S19_002453</name>
</gene>
<evidence type="ECO:0000256" key="3">
    <source>
        <dbReference type="SAM" id="SignalP"/>
    </source>
</evidence>
<feature type="signal peptide" evidence="3">
    <location>
        <begin position="1"/>
        <end position="24"/>
    </location>
</feature>
<dbReference type="Pfam" id="PF13407">
    <property type="entry name" value="Peripla_BP_4"/>
    <property type="match status" value="1"/>
</dbReference>
<dbReference type="EMBL" id="JAUSUD010000010">
    <property type="protein sequence ID" value="MDQ0231191.1"/>
    <property type="molecule type" value="Genomic_DNA"/>
</dbReference>
<evidence type="ECO:0000313" key="6">
    <source>
        <dbReference type="Proteomes" id="UP001234495"/>
    </source>
</evidence>
<dbReference type="Proteomes" id="UP001234495">
    <property type="component" value="Unassembled WGS sequence"/>
</dbReference>